<dbReference type="CDD" id="cd00761">
    <property type="entry name" value="Glyco_tranf_GTA_type"/>
    <property type="match status" value="1"/>
</dbReference>
<protein>
    <submittedName>
        <fullName evidence="5">Glycosyltransferase</fullName>
    </submittedName>
</protein>
<dbReference type="PANTHER" id="PTHR43685:SF5">
    <property type="entry name" value="GLYCOSYLTRANSFERASE EPSE-RELATED"/>
    <property type="match status" value="1"/>
</dbReference>
<keyword evidence="2" id="KW-0328">Glycosyltransferase</keyword>
<comment type="similarity">
    <text evidence="1">Belongs to the glycosyltransferase 2 family.</text>
</comment>
<organism evidence="5 6">
    <name type="scientific">Idiomarina baltica OS145</name>
    <dbReference type="NCBI Taxonomy" id="314276"/>
    <lineage>
        <taxon>Bacteria</taxon>
        <taxon>Pseudomonadati</taxon>
        <taxon>Pseudomonadota</taxon>
        <taxon>Gammaproteobacteria</taxon>
        <taxon>Alteromonadales</taxon>
        <taxon>Idiomarinaceae</taxon>
        <taxon>Idiomarina</taxon>
    </lineage>
</organism>
<evidence type="ECO:0000256" key="2">
    <source>
        <dbReference type="ARBA" id="ARBA00022676"/>
    </source>
</evidence>
<evidence type="ECO:0000313" key="5">
    <source>
        <dbReference type="EMBL" id="EAQ31901.1"/>
    </source>
</evidence>
<dbReference type="Gene3D" id="3.90.550.10">
    <property type="entry name" value="Spore Coat Polysaccharide Biosynthesis Protein SpsA, Chain A"/>
    <property type="match status" value="1"/>
</dbReference>
<feature type="domain" description="Glycosyltransferase 2-like" evidence="4">
    <location>
        <begin position="8"/>
        <end position="132"/>
    </location>
</feature>
<gene>
    <name evidence="5" type="ORF">OS145_11441</name>
</gene>
<name>A0ABP2CQ60_9GAMM</name>
<dbReference type="Proteomes" id="UP000016543">
    <property type="component" value="Unassembled WGS sequence"/>
</dbReference>
<reference evidence="5 6" key="1">
    <citation type="submission" date="2006-01" db="EMBL/GenBank/DDBJ databases">
        <authorList>
            <person name="Brettar I."/>
            <person name="Hofle M."/>
            <person name="Ferriera S."/>
            <person name="Johnson J."/>
            <person name="Kravitz S."/>
            <person name="Halpern A."/>
            <person name="Remington K."/>
            <person name="Beeson K."/>
            <person name="Tran B."/>
            <person name="Rogers Y.-H."/>
            <person name="Friedman R."/>
            <person name="Venter J.C."/>
        </authorList>
    </citation>
    <scope>NUCLEOTIDE SEQUENCE [LARGE SCALE GENOMIC DNA]</scope>
    <source>
        <strain evidence="5 6">OS145</strain>
    </source>
</reference>
<keyword evidence="6" id="KW-1185">Reference proteome</keyword>
<dbReference type="InterPro" id="IPR001173">
    <property type="entry name" value="Glyco_trans_2-like"/>
</dbReference>
<dbReference type="InterPro" id="IPR050834">
    <property type="entry name" value="Glycosyltransf_2"/>
</dbReference>
<dbReference type="PANTHER" id="PTHR43685">
    <property type="entry name" value="GLYCOSYLTRANSFERASE"/>
    <property type="match status" value="1"/>
</dbReference>
<evidence type="ECO:0000313" key="6">
    <source>
        <dbReference type="Proteomes" id="UP000016543"/>
    </source>
</evidence>
<evidence type="ECO:0000256" key="3">
    <source>
        <dbReference type="ARBA" id="ARBA00022679"/>
    </source>
</evidence>
<proteinExistence type="inferred from homology"/>
<dbReference type="InterPro" id="IPR029044">
    <property type="entry name" value="Nucleotide-diphossugar_trans"/>
</dbReference>
<dbReference type="RefSeq" id="WP_006954963.1">
    <property type="nucleotide sequence ID" value="NZ_CH672404.1"/>
</dbReference>
<evidence type="ECO:0000256" key="1">
    <source>
        <dbReference type="ARBA" id="ARBA00006739"/>
    </source>
</evidence>
<accession>A0ABP2CQ60</accession>
<sequence length="282" mass="31947">MKESTKVTVISVFHNRKDNVAESVSSLLSQTISNYAIVLVDDASTDETFLELEKVTSGYDNVRLIRNNTNIGFTNSLIKTINEVNSDYVAIHGAGDISLPERLKMQSEFLDSNCGVGLCSTSITNGNTRKKITGFVTLNDLLKKNQITHGSVMFRRDLYEKVGGYRSFFTMRQDKDLWFRLLSISEAYILPDCLYTLRKIKNSVSSSASKNILSVKLSCFATQLARERAKSGVDNLEKHGERAGLFCKKRYCYMQIFRLMHHAVVRANLKAFFDYIRMLGKI</sequence>
<evidence type="ECO:0000259" key="4">
    <source>
        <dbReference type="Pfam" id="PF00535"/>
    </source>
</evidence>
<dbReference type="Pfam" id="PF00535">
    <property type="entry name" value="Glycos_transf_2"/>
    <property type="match status" value="1"/>
</dbReference>
<comment type="caution">
    <text evidence="5">The sequence shown here is derived from an EMBL/GenBank/DDBJ whole genome shotgun (WGS) entry which is preliminary data.</text>
</comment>
<keyword evidence="3" id="KW-0808">Transferase</keyword>
<dbReference type="SUPFAM" id="SSF53448">
    <property type="entry name" value="Nucleotide-diphospho-sugar transferases"/>
    <property type="match status" value="1"/>
</dbReference>
<dbReference type="EMBL" id="AAMX01000010">
    <property type="protein sequence ID" value="EAQ31901.1"/>
    <property type="molecule type" value="Genomic_DNA"/>
</dbReference>